<gene>
    <name evidence="2" type="ORF">P4I72_08170</name>
</gene>
<proteinExistence type="predicted"/>
<dbReference type="EMBL" id="JARLKY010000017">
    <property type="protein sequence ID" value="MEC0227095.1"/>
    <property type="molecule type" value="Genomic_DNA"/>
</dbReference>
<evidence type="ECO:0008006" key="4">
    <source>
        <dbReference type="Google" id="ProtNLM"/>
    </source>
</evidence>
<keyword evidence="3" id="KW-1185">Reference proteome</keyword>
<evidence type="ECO:0000256" key="1">
    <source>
        <dbReference type="SAM" id="Phobius"/>
    </source>
</evidence>
<organism evidence="2 3">
    <name type="scientific">Paenibacillus alba</name>
    <dbReference type="NCBI Taxonomy" id="1197127"/>
    <lineage>
        <taxon>Bacteria</taxon>
        <taxon>Bacillati</taxon>
        <taxon>Bacillota</taxon>
        <taxon>Bacilli</taxon>
        <taxon>Bacillales</taxon>
        <taxon>Paenibacillaceae</taxon>
        <taxon>Paenibacillus</taxon>
    </lineage>
</organism>
<dbReference type="Proteomes" id="UP001338137">
    <property type="component" value="Unassembled WGS sequence"/>
</dbReference>
<comment type="caution">
    <text evidence="2">The sequence shown here is derived from an EMBL/GenBank/DDBJ whole genome shotgun (WGS) entry which is preliminary data.</text>
</comment>
<keyword evidence="1" id="KW-1133">Transmembrane helix</keyword>
<feature type="transmembrane region" description="Helical" evidence="1">
    <location>
        <begin position="53"/>
        <end position="77"/>
    </location>
</feature>
<accession>A0ABU6G0H0</accession>
<reference evidence="2 3" key="1">
    <citation type="submission" date="2023-03" db="EMBL/GenBank/DDBJ databases">
        <title>Bacillus Genome Sequencing.</title>
        <authorList>
            <person name="Dunlap C."/>
        </authorList>
    </citation>
    <scope>NUCLEOTIDE SEQUENCE [LARGE SCALE GENOMIC DNA]</scope>
    <source>
        <strain evidence="2 3">BD-533</strain>
    </source>
</reference>
<feature type="transmembrane region" description="Helical" evidence="1">
    <location>
        <begin position="83"/>
        <end position="103"/>
    </location>
</feature>
<keyword evidence="1" id="KW-0472">Membrane</keyword>
<evidence type="ECO:0000313" key="3">
    <source>
        <dbReference type="Proteomes" id="UP001338137"/>
    </source>
</evidence>
<keyword evidence="1" id="KW-0812">Transmembrane</keyword>
<sequence length="150" mass="16295">MHVIASFDHSIYLELAITALEELGIPKERIYAVPLQERPKKPKMFDSINSSDGISLFDAGVALATACTVIGSSYGFILKGGAILWGIIGAVVGFLIGFIIDILHQKKSAITKAKTKKSEVIILVTCAHEEAKHIQEVFWEHLAFGVAVCD</sequence>
<dbReference type="RefSeq" id="WP_326071454.1">
    <property type="nucleotide sequence ID" value="NZ_JARLKY010000017.1"/>
</dbReference>
<protein>
    <recommendedName>
        <fullName evidence="4">DUF1269 domain-containing protein</fullName>
    </recommendedName>
</protein>
<name>A0ABU6G0H0_9BACL</name>
<evidence type="ECO:0000313" key="2">
    <source>
        <dbReference type="EMBL" id="MEC0227095.1"/>
    </source>
</evidence>